<dbReference type="EMBL" id="WSEL01000009">
    <property type="protein sequence ID" value="MVQ31651.1"/>
    <property type="molecule type" value="Genomic_DNA"/>
</dbReference>
<dbReference type="Pfam" id="PF05762">
    <property type="entry name" value="VWA_CoxE"/>
    <property type="match status" value="1"/>
</dbReference>
<proteinExistence type="predicted"/>
<dbReference type="Gene3D" id="3.40.50.410">
    <property type="entry name" value="von Willebrand factor, type A domain"/>
    <property type="match status" value="1"/>
</dbReference>
<dbReference type="SUPFAM" id="SSF53300">
    <property type="entry name" value="vWA-like"/>
    <property type="match status" value="1"/>
</dbReference>
<feature type="region of interest" description="Disordered" evidence="1">
    <location>
        <begin position="89"/>
        <end position="124"/>
    </location>
</feature>
<dbReference type="PIRSF" id="PIRSF010256">
    <property type="entry name" value="CoxE_vWa"/>
    <property type="match status" value="1"/>
</dbReference>
<reference evidence="2 3" key="1">
    <citation type="submission" date="2019-12" db="EMBL/GenBank/DDBJ databases">
        <authorList>
            <person name="Huq M.A."/>
        </authorList>
    </citation>
    <scope>NUCLEOTIDE SEQUENCE [LARGE SCALE GENOMIC DNA]</scope>
    <source>
        <strain evidence="2 3">MAH-25</strain>
    </source>
</reference>
<evidence type="ECO:0000313" key="2">
    <source>
        <dbReference type="EMBL" id="MVQ31651.1"/>
    </source>
</evidence>
<dbReference type="InterPro" id="IPR008912">
    <property type="entry name" value="Uncharacterised_CoxE"/>
</dbReference>
<dbReference type="InterPro" id="IPR011195">
    <property type="entry name" value="UCP010256"/>
</dbReference>
<name>A0A6N8IXD7_9BURK</name>
<dbReference type="PANTHER" id="PTHR39338:SF6">
    <property type="entry name" value="BLL5662 PROTEIN"/>
    <property type="match status" value="1"/>
</dbReference>
<gene>
    <name evidence="2" type="ORF">GON04_19490</name>
</gene>
<dbReference type="RefSeq" id="WP_157399678.1">
    <property type="nucleotide sequence ID" value="NZ_WSEL01000009.1"/>
</dbReference>
<dbReference type="InterPro" id="IPR036465">
    <property type="entry name" value="vWFA_dom_sf"/>
</dbReference>
<dbReference type="CDD" id="cd00198">
    <property type="entry name" value="vWFA"/>
    <property type="match status" value="1"/>
</dbReference>
<feature type="compositionally biased region" description="Basic and acidic residues" evidence="1">
    <location>
        <begin position="89"/>
        <end position="102"/>
    </location>
</feature>
<dbReference type="Proteomes" id="UP000469385">
    <property type="component" value="Unassembled WGS sequence"/>
</dbReference>
<accession>A0A6N8IXD7</accession>
<dbReference type="AlphaFoldDB" id="A0A6N8IXD7"/>
<comment type="caution">
    <text evidence="2">The sequence shown here is derived from an EMBL/GenBank/DDBJ whole genome shotgun (WGS) entry which is preliminary data.</text>
</comment>
<keyword evidence="3" id="KW-1185">Reference proteome</keyword>
<sequence>MLTLAAPLEARATARLAGFPGFLRANGFMVGGGDAVTVLRAAQCVGVLDPQLLRWSLRALLCGRCDEWRRFDGLFDAWFLPPNRWQRPMQRDAAKAQRHGEWPELPAPAGNETDRDEDLRPRRAASRRDVLSSTDFRFLTERDSVLEIELLMRRFARRLQRIRLRREAHAHVGTRLDLPGTIRRSVASGGTPFHLAWKERRRVRPRLVLLIDVSRSMAPYSFFYLRLARALGAELPDIRSFIFHTRLTPVSQALHDPDPWRAQEQLHLLAQGWGGGTRIGDSLVQFEREEAGRAVHSRTALLILSDGYDTGDPRCLSDALAQLRRRARRIVWINPLCQRPGYAPICQGMQAALPHLDLLAPGADLASLQAVLPDIVAALA</sequence>
<evidence type="ECO:0000313" key="3">
    <source>
        <dbReference type="Proteomes" id="UP000469385"/>
    </source>
</evidence>
<dbReference type="PANTHER" id="PTHR39338">
    <property type="entry name" value="BLL5662 PROTEIN-RELATED"/>
    <property type="match status" value="1"/>
</dbReference>
<evidence type="ECO:0000256" key="1">
    <source>
        <dbReference type="SAM" id="MobiDB-lite"/>
    </source>
</evidence>
<protein>
    <submittedName>
        <fullName evidence="2">VWA domain-containing protein</fullName>
    </submittedName>
</protein>
<organism evidence="2 3">
    <name type="scientific">Ramlibacter pinisoli</name>
    <dbReference type="NCBI Taxonomy" id="2682844"/>
    <lineage>
        <taxon>Bacteria</taxon>
        <taxon>Pseudomonadati</taxon>
        <taxon>Pseudomonadota</taxon>
        <taxon>Betaproteobacteria</taxon>
        <taxon>Burkholderiales</taxon>
        <taxon>Comamonadaceae</taxon>
        <taxon>Ramlibacter</taxon>
    </lineage>
</organism>